<accession>A0ABT8C1L2</accession>
<dbReference type="RefSeq" id="WP_163384772.1">
    <property type="nucleotide sequence ID" value="NZ_JAUFQS010000003.1"/>
</dbReference>
<protein>
    <submittedName>
        <fullName evidence="1">Glycosyltransferase family 4 protein</fullName>
    </submittedName>
</protein>
<organism evidence="1 2">
    <name type="scientific">Cyclobacterium jeungdonense</name>
    <dbReference type="NCBI Taxonomy" id="708087"/>
    <lineage>
        <taxon>Bacteria</taxon>
        <taxon>Pseudomonadati</taxon>
        <taxon>Bacteroidota</taxon>
        <taxon>Cytophagia</taxon>
        <taxon>Cytophagales</taxon>
        <taxon>Cyclobacteriaceae</taxon>
        <taxon>Cyclobacterium</taxon>
    </lineage>
</organism>
<reference evidence="2" key="1">
    <citation type="journal article" date="2019" name="Int. J. Syst. Evol. Microbiol.">
        <title>The Global Catalogue of Microorganisms (GCM) 10K type strain sequencing project: providing services to taxonomists for standard genome sequencing and annotation.</title>
        <authorList>
            <consortium name="The Broad Institute Genomics Platform"/>
            <consortium name="The Broad Institute Genome Sequencing Center for Infectious Disease"/>
            <person name="Wu L."/>
            <person name="Ma J."/>
        </authorList>
    </citation>
    <scope>NUCLEOTIDE SEQUENCE [LARGE SCALE GENOMIC DNA]</scope>
    <source>
        <strain evidence="2">CECT 7706</strain>
    </source>
</reference>
<comment type="caution">
    <text evidence="1">The sequence shown here is derived from an EMBL/GenBank/DDBJ whole genome shotgun (WGS) entry which is preliminary data.</text>
</comment>
<gene>
    <name evidence="1" type="ORF">QWZ15_02160</name>
</gene>
<dbReference type="Proteomes" id="UP001236663">
    <property type="component" value="Unassembled WGS sequence"/>
</dbReference>
<evidence type="ECO:0000313" key="2">
    <source>
        <dbReference type="Proteomes" id="UP001236663"/>
    </source>
</evidence>
<sequence length="335" mass="39179">MAAIFLYPKIDKMKGSPNPYMLHFQEALLKNHQVVNSTHPNRGILNFFLFFFNADVFILNWPETIPEKKLGGLQTLLFRFFLWLRRKFKKKIIWVLHNKGSHHKGENPTTRKMFNRMMVHSDYIITHSQAGADFVQSEYPSFRKKVHVFPHPVTERLGVYRAGEKEYDFLIWGSIFPYKGIDRFLKFVRRSEELKSSKVLLVGRCKNQDYKQEILSILPDNAVFKDELLSLEEIASYVAKSRFTLFTYNSKTVLSSGSLVDSIRMGAVIIGPDHGAFRDLKKWSFLHTYREFDELPGIIAGYSSDEEKIESDRKDFMEQNTWGNFVRQIEKITGI</sequence>
<proteinExistence type="predicted"/>
<keyword evidence="2" id="KW-1185">Reference proteome</keyword>
<name>A0ABT8C1L2_9BACT</name>
<dbReference type="EMBL" id="JAUFQS010000003">
    <property type="protein sequence ID" value="MDN3686621.1"/>
    <property type="molecule type" value="Genomic_DNA"/>
</dbReference>
<dbReference type="Gene3D" id="3.40.50.2000">
    <property type="entry name" value="Glycogen Phosphorylase B"/>
    <property type="match status" value="2"/>
</dbReference>
<evidence type="ECO:0000313" key="1">
    <source>
        <dbReference type="EMBL" id="MDN3686621.1"/>
    </source>
</evidence>
<dbReference type="SUPFAM" id="SSF53756">
    <property type="entry name" value="UDP-Glycosyltransferase/glycogen phosphorylase"/>
    <property type="match status" value="1"/>
</dbReference>